<dbReference type="Proteomes" id="UP000886998">
    <property type="component" value="Unassembled WGS sequence"/>
</dbReference>
<protein>
    <submittedName>
        <fullName evidence="1">Uncharacterized protein</fullName>
    </submittedName>
</protein>
<keyword evidence="2" id="KW-1185">Reference proteome</keyword>
<name>A0A8X6XBC1_9ARAC</name>
<dbReference type="EMBL" id="BMAV01007376">
    <property type="protein sequence ID" value="GFY50263.1"/>
    <property type="molecule type" value="Genomic_DNA"/>
</dbReference>
<comment type="caution">
    <text evidence="1">The sequence shown here is derived from an EMBL/GenBank/DDBJ whole genome shotgun (WGS) entry which is preliminary data.</text>
</comment>
<accession>A0A8X6XBC1</accession>
<evidence type="ECO:0000313" key="1">
    <source>
        <dbReference type="EMBL" id="GFY50263.1"/>
    </source>
</evidence>
<evidence type="ECO:0000313" key="2">
    <source>
        <dbReference type="Proteomes" id="UP000886998"/>
    </source>
</evidence>
<reference evidence="1" key="1">
    <citation type="submission" date="2020-08" db="EMBL/GenBank/DDBJ databases">
        <title>Multicomponent nature underlies the extraordinary mechanical properties of spider dragline silk.</title>
        <authorList>
            <person name="Kono N."/>
            <person name="Nakamura H."/>
            <person name="Mori M."/>
            <person name="Yoshida Y."/>
            <person name="Ohtoshi R."/>
            <person name="Malay A.D."/>
            <person name="Moran D.A.P."/>
            <person name="Tomita M."/>
            <person name="Numata K."/>
            <person name="Arakawa K."/>
        </authorList>
    </citation>
    <scope>NUCLEOTIDE SEQUENCE</scope>
</reference>
<organism evidence="1 2">
    <name type="scientific">Trichonephila inaurata madagascariensis</name>
    <dbReference type="NCBI Taxonomy" id="2747483"/>
    <lineage>
        <taxon>Eukaryota</taxon>
        <taxon>Metazoa</taxon>
        <taxon>Ecdysozoa</taxon>
        <taxon>Arthropoda</taxon>
        <taxon>Chelicerata</taxon>
        <taxon>Arachnida</taxon>
        <taxon>Araneae</taxon>
        <taxon>Araneomorphae</taxon>
        <taxon>Entelegynae</taxon>
        <taxon>Araneoidea</taxon>
        <taxon>Nephilidae</taxon>
        <taxon>Trichonephila</taxon>
        <taxon>Trichonephila inaurata</taxon>
    </lineage>
</organism>
<dbReference type="AlphaFoldDB" id="A0A8X6XBC1"/>
<gene>
    <name evidence="1" type="ORF">TNIN_471421</name>
</gene>
<proteinExistence type="predicted"/>
<sequence length="128" mass="14037">MSKPFYHNKERDQRYGAAAGGAKGHLGRTDWGVASADDTDTIERAVKKAFSVLESFATNIDLAVNGDKTIVICYHAEYLQLLSGALSLMSVNDTVQSILAWTNSPGSVFQWCHQVKAIRENVLTPGRH</sequence>